<evidence type="ECO:0000256" key="4">
    <source>
        <dbReference type="ARBA" id="ARBA00022723"/>
    </source>
</evidence>
<sequence length="250" mass="28041">MATVAADCWCHQCSQTVNPFMGDEGCCPRCNCEFEEEIENPGPQARETQRPTATEFTRILSPIIQASNRRRFLVLNPVSLARVLGGSEGAMGDDFMGTGLELLMERLAENDPNRYGTPTAKSAVEAMPTVKISEEHLGSECAVCTEGFEVGAEARRMPCQHMYHSECILPWLEQHSTCPVCRFQMPVEEEDPTSERMDTLESDHPRENENNREDGNADRGISLTMRWPLHSLMFYVQFRGGENDDSSEGQ</sequence>
<dbReference type="EC" id="2.3.2.27" evidence="2"/>
<dbReference type="AlphaFoldDB" id="A0A0C9RTU8"/>
<name>A0A0C9RTU8_9CONI</name>
<evidence type="ECO:0000256" key="6">
    <source>
        <dbReference type="ARBA" id="ARBA00022786"/>
    </source>
</evidence>
<dbReference type="Pfam" id="PF13639">
    <property type="entry name" value="zf-RING_2"/>
    <property type="match status" value="1"/>
</dbReference>
<comment type="catalytic activity">
    <reaction evidence="1">
        <text>S-ubiquitinyl-[E2 ubiquitin-conjugating enzyme]-L-cysteine + [acceptor protein]-L-lysine = [E2 ubiquitin-conjugating enzyme]-L-cysteine + N(6)-ubiquitinyl-[acceptor protein]-L-lysine.</text>
        <dbReference type="EC" id="2.3.2.27"/>
    </reaction>
</comment>
<keyword evidence="6" id="KW-0833">Ubl conjugation pathway</keyword>
<dbReference type="SUPFAM" id="SSF57850">
    <property type="entry name" value="RING/U-box"/>
    <property type="match status" value="1"/>
</dbReference>
<dbReference type="FunFam" id="3.30.40.10:FF:000022">
    <property type="entry name" value="E3 ubiquitin-protein ligase RING1-like"/>
    <property type="match status" value="1"/>
</dbReference>
<evidence type="ECO:0000256" key="3">
    <source>
        <dbReference type="ARBA" id="ARBA00022679"/>
    </source>
</evidence>
<proteinExistence type="predicted"/>
<evidence type="ECO:0000259" key="10">
    <source>
        <dbReference type="PROSITE" id="PS50089"/>
    </source>
</evidence>
<dbReference type="GO" id="GO:0005737">
    <property type="term" value="C:cytoplasm"/>
    <property type="evidence" value="ECO:0007669"/>
    <property type="project" value="TreeGrafter"/>
</dbReference>
<dbReference type="EMBL" id="GCHU01013341">
    <property type="protein sequence ID" value="JAG87149.1"/>
    <property type="molecule type" value="Transcribed_RNA"/>
</dbReference>
<dbReference type="InterPro" id="IPR013083">
    <property type="entry name" value="Znf_RING/FYVE/PHD"/>
</dbReference>
<evidence type="ECO:0000256" key="5">
    <source>
        <dbReference type="ARBA" id="ARBA00022771"/>
    </source>
</evidence>
<accession>A0A0C9RTU8</accession>
<dbReference type="GO" id="GO:0016567">
    <property type="term" value="P:protein ubiquitination"/>
    <property type="evidence" value="ECO:0007669"/>
    <property type="project" value="TreeGrafter"/>
</dbReference>
<protein>
    <recommendedName>
        <fullName evidence="2">RING-type E3 ubiquitin transferase</fullName>
        <ecNumber evidence="2">2.3.2.27</ecNumber>
    </recommendedName>
</protein>
<dbReference type="SMART" id="SM00184">
    <property type="entry name" value="RING"/>
    <property type="match status" value="1"/>
</dbReference>
<dbReference type="GO" id="GO:0061630">
    <property type="term" value="F:ubiquitin protein ligase activity"/>
    <property type="evidence" value="ECO:0007669"/>
    <property type="project" value="UniProtKB-EC"/>
</dbReference>
<evidence type="ECO:0000256" key="2">
    <source>
        <dbReference type="ARBA" id="ARBA00012483"/>
    </source>
</evidence>
<dbReference type="PROSITE" id="PS50089">
    <property type="entry name" value="ZF_RING_2"/>
    <property type="match status" value="1"/>
</dbReference>
<evidence type="ECO:0000256" key="9">
    <source>
        <dbReference type="SAM" id="MobiDB-lite"/>
    </source>
</evidence>
<evidence type="ECO:0000313" key="11">
    <source>
        <dbReference type="EMBL" id="JAG87149.1"/>
    </source>
</evidence>
<organism evidence="11">
    <name type="scientific">Wollemia nobilis</name>
    <dbReference type="NCBI Taxonomy" id="56998"/>
    <lineage>
        <taxon>Eukaryota</taxon>
        <taxon>Viridiplantae</taxon>
        <taxon>Streptophyta</taxon>
        <taxon>Embryophyta</taxon>
        <taxon>Tracheophyta</taxon>
        <taxon>Spermatophyta</taxon>
        <taxon>Pinopsida</taxon>
        <taxon>Pinidae</taxon>
        <taxon>Conifers II</taxon>
        <taxon>Araucariales</taxon>
        <taxon>Araucariaceae</taxon>
        <taxon>Wollemia</taxon>
    </lineage>
</organism>
<dbReference type="GO" id="GO:0008270">
    <property type="term" value="F:zinc ion binding"/>
    <property type="evidence" value="ECO:0007669"/>
    <property type="project" value="UniProtKB-KW"/>
</dbReference>
<dbReference type="PANTHER" id="PTHR15710:SF18">
    <property type="entry name" value="RING-TYPE E3 UBIQUITIN TRANSFERASE"/>
    <property type="match status" value="1"/>
</dbReference>
<keyword evidence="7" id="KW-0862">Zinc</keyword>
<evidence type="ECO:0000256" key="7">
    <source>
        <dbReference type="ARBA" id="ARBA00022833"/>
    </source>
</evidence>
<feature type="domain" description="RING-type" evidence="10">
    <location>
        <begin position="141"/>
        <end position="182"/>
    </location>
</feature>
<feature type="region of interest" description="Disordered" evidence="9">
    <location>
        <begin position="188"/>
        <end position="219"/>
    </location>
</feature>
<dbReference type="Gene3D" id="3.30.40.10">
    <property type="entry name" value="Zinc/RING finger domain, C3HC4 (zinc finger)"/>
    <property type="match status" value="1"/>
</dbReference>
<reference evidence="11" key="1">
    <citation type="submission" date="2015-02" db="EMBL/GenBank/DDBJ databases">
        <title>A transcriptome of Wollemia nobilis - a relic of Gondwana.</title>
        <authorList>
            <person name="Chia J.Y."/>
            <person name="Leong Y.S."/>
            <person name="Abdul Karim S."/>
            <person name="Wan Azmi N."/>
            <person name="Hercus R."/>
            <person name="Croft L."/>
        </authorList>
    </citation>
    <scope>NUCLEOTIDE SEQUENCE</scope>
    <source>
        <strain evidence="11">MaeBrown</strain>
        <tissue evidence="11">Leaf</tissue>
    </source>
</reference>
<dbReference type="InterPro" id="IPR001841">
    <property type="entry name" value="Znf_RING"/>
</dbReference>
<keyword evidence="3" id="KW-0808">Transferase</keyword>
<keyword evidence="5 8" id="KW-0863">Zinc-finger</keyword>
<evidence type="ECO:0000256" key="8">
    <source>
        <dbReference type="PROSITE-ProRule" id="PRU00175"/>
    </source>
</evidence>
<feature type="compositionally biased region" description="Basic and acidic residues" evidence="9">
    <location>
        <begin position="193"/>
        <end position="217"/>
    </location>
</feature>
<keyword evidence="4" id="KW-0479">Metal-binding</keyword>
<dbReference type="PANTHER" id="PTHR15710">
    <property type="entry name" value="E3 UBIQUITIN-PROTEIN LIGASE PRAJA"/>
    <property type="match status" value="1"/>
</dbReference>
<evidence type="ECO:0000256" key="1">
    <source>
        <dbReference type="ARBA" id="ARBA00000900"/>
    </source>
</evidence>